<proteinExistence type="predicted"/>
<keyword evidence="4" id="KW-1185">Reference proteome</keyword>
<accession>A0A2H6KJR7</accession>
<protein>
    <recommendedName>
        <fullName evidence="5">C3H1-type domain-containing protein</fullName>
    </recommendedName>
</protein>
<gene>
    <name evidence="3" type="ORF">BOVATA_047120</name>
</gene>
<feature type="compositionally biased region" description="Basic and acidic residues" evidence="2">
    <location>
        <begin position="1777"/>
        <end position="1789"/>
    </location>
</feature>
<evidence type="ECO:0000256" key="2">
    <source>
        <dbReference type="SAM" id="MobiDB-lite"/>
    </source>
</evidence>
<feature type="region of interest" description="Disordered" evidence="2">
    <location>
        <begin position="1777"/>
        <end position="1800"/>
    </location>
</feature>
<dbReference type="Proteomes" id="UP000236319">
    <property type="component" value="Unassembled WGS sequence"/>
</dbReference>
<feature type="coiled-coil region" evidence="1">
    <location>
        <begin position="333"/>
        <end position="360"/>
    </location>
</feature>
<evidence type="ECO:0000313" key="3">
    <source>
        <dbReference type="EMBL" id="GBE63219.1"/>
    </source>
</evidence>
<sequence length="3471" mass="387273">MKSLETLKELCQFANSLTQNQQNNPRDLLESLCSGLQTFLGYNEKSKGYTGSGIVYSDLDRLCDGVMAFLHSVLKDVHTKQPYSVGKNVLRDDVLSHLSSNLCSGHDGFKSVIGQVATGVGRYNEEVKVSNKKAKRRIERLLEKVGDSFRKQVSAIHDNLDPRFPGKAEEAVNSVRSTLEDCIKNGEALNETRDITTKDEIENAINDLNPTLRDKVNKARDSVRLATEHLTALSKDQSKVLSEMTTKIGSALSELRTNLDKEIDAKIPLLVSKLRERVRAIKKQLEEISGSLFGYVQDLERWIQKGNKTMEEALLKVNTISGKVDENSAFSNVTDIKQAADELKQDVNKLFEAKDGALEKVRNQVKEALKQVITMNSSLMMDLNDVKTGIKLGIKQYVETQLKQRDKLDKLEDKVKDGLEKVRDVTVKNAIEGFIRKLNEADFKGAAEAHGGHAVSIANLDKLQGTSLYTWLTEAGANSLRNVIHSSGRDTSDPIQYARKALLYSLENLRSAKHKNGGNDKSLFTAIGDDIVNKINKAIGEDRNSINLQTLMTEFNTADQKVKDLLQQGSGLQKKVDDLLTEQIGETDKGVAVTLPVGATQFQGYKEQVNQPAPKSTELEKLNGQLPKAIKKIQSEMDSVLDPLGAVNTDAEYKLQLLKQKLKTLCEDIKNAAGDPNGLKKILEVFKNKDLSNADHQLSGIRNKLSELQSKLESGPIRATENFIQTESNQLQNEYIQKLKEQVQHQVRNATDKLTTQAKKHHVITTKLLLKQFASRVTKELDGLPQQIEGDRHIGFKGFMEKFYGDYKRTLNPNNIDKLLNAKDKNNIRGLSAAFQSFWTQLKGYINDEIVRVHDENHLMKNPTLTKSTNYYVDKLKSVDKKFNTLLSHISGINRYDHHVSDYLKSLTEAIKELAPRGFANPNTPTLDAIGLGLSSLVGELRKAYISAYDSQNIDWGKDENSKENCAKVFLTSLPTLFNQLHYVFYNCCKKWKNCKIQSEGKADQLEKYLKRQGFNVDNLITKNNTNIDVSLRLSRGFGEYDEFTKDPDDNQTDFDLYLQSAINSVNSVNVLDNLFAYLRTYNEICHLATSPSPRSPCNVYEMLIWCSGLPYRSIYTNLLHDSIITLLSGPDSQIPEVEDDFEARVVDTKTLSLSAYPQSITYDDIRKAVAHMCSKSYDILITIVGTGDATTYYAYQYCDNTSNLHYPSNSAECFDMLFDMIRRLFPSLRFLYEQCSHSSYTLGWSQCAYGNYAHTSNWQCDQHDSQNPECQPKSPLMLFLTDGLPGHLPHLLESVGCKSKCSTCSPSSSKMPCITPLGFRAFSGSTRKGKDICYVLEGICGDGGVLTELYSAITCAVSRPPQTFADILSYYCQLTRPWKWMPTAASPSNSIQLAVCDEIMATVGCDYYDAKKFLEPCRQLHDSPDHVYHDLNKELDLSYLVGCGSTDCGYFIRPLSFLGYSTFAPTFAKNYLSWLLYVCTNVETFLEQLKRDFCNVSCYASGCAPCLNDDSCKPGKHGTTSCGCRSMVHCHGVSSVLYQYGFIFADTAVKSKKQCKHFYKALNSILNSKYLREFHGAIDTLMFTIRAPFIWTLVSLWSLSLLYLLHIAVVRLDVLRIRSHLKSPSSHRIAAQSLLTAARVKALANSLNEQIDLLKNSDKSTANSQNDSKIDDLKSKLKDHVAKYHSLSESDRTAQLKDVHSRMLSLADLSGKLGQFIGKSEVVTKAINDGITAIISSDKDFKSLKKSPSPTALSSAAVSAVSIDDAELTQKIEHFNKHKKSLESKKNSENPSLSSEDSRLLSSHQSKLDALQKLKSLNESLNSLGKQSDDACKNLLNNLCTGLEKFLGYENGNYTGEGIVYSDLDRLCDGVMAFLHSLLKDVKENNNLEPYKEKLTQAVSLLETHRYNGQTGLRAVIDTVKLGIERWLGDVNTKSEAVKKPLEELLKPEYLPKIITVIQDLKTREYNDVKNTTLLRWMDAVQKLPEYFFKSLRDIHYLDQNLQKDLSPHVSLIKDRVETFVESTKKDHEGLKEVCGKVDEKMSEIIKNSESVSGNAANKIDSLTTFLKGEINTLHEHIKKVVPGVKKAIEELEKWLKNDNGSNLHNALQKCDAVVKALDENANSDLKRQFTSIEEARSTVQSVHGELGGIDSSLSSWIQKAEQTMQNALLKAKQIFDKVQETSTLNITHAISDLKQKTQEHFFNLKQEELKGYASEATEHLNKMVDAVESLVDEKLADAFDKYKLWVENGVVTGSRGNQMTSQIRQLPNVIQSLKEMSNTVKQAAQSVEQNSAVRSTPFYPYTLPLSGPSPLQTSLTDLEQNVQAVQSIEAEVRSLQMQRTGQPTAANVSSSHLNTLSTLASTTRKVVNDIVAVLKDRIRSGVMSIGRLTISSDLSKSTITFHGSLQNAVGIAQSLYSQLQSINGRLPSRNGTVSNNLSVIQNVSQDLGGLVQNVQRLSTAFNDQKSLFSKFDNNVSTPFNKIVQDVRNAAGQDQTNGLQSTLQTFKETTIQGNDSTDKLGKIRTDIHSQMSQLFPKISAINSAVEAIKSQLSKISKMVKKGSEKETINGFLESLKGEISSLKQSLTDLKAGDLTSMIANVQHEFDEAKKFIVKYIQSTCNEAISNAKVAGKEIKRQALSQFAASKAHALEQLKELVEKETERINEIIYVDSVTGLKGFMKIFNDKCMPELVKIKDIQETPTSQKSDTTYKFPLKQAAYDLNKGFGDFLQEFEEQRKECAESYAELIQPDAVFPESSTYLPLTDAIGTVLDGLVDAQHFDHTFSTNLKSLNNALSTFTPAKFTDSSSPILQALKDGIGALAKQLGYAYASTYCCKKFDGALLDPEILDLTTPDDKRKLTDYGKKLSKVFMTCLPGWVTHMYNLQRNCSGEWSKLEINTPTEKNKMALWFHSRGYNVSDNDKIQNGHLRRDMKGGQINSDLLNKPLTNAAQMNIKIKGLKNTGINVLHILSLLYPILERYNRVCHYNIPPKPRAPSNIYLMLQWTAGLKYNHMYSEVKSQLGNVLKGLQKEHKLDTEALPVAVQTDMHNLITSPIDSAQLTKALDNVCIYSEKTLVAVLGHGHADGVYASDHLTNSSNLLYPGSGGACLDMLVDVLFRLYQQLWFLRKQCLGGKSHSGWSDCSYGRYVSGSSWLCNTEQCANQECNLRPNQGATQKGNQNGNLGADQSADQRCDQHPDCGMKSPLQSFLEDGLQGFLPHSFSSPGCKLTCTVSNHRGLPCKTPMGFADIGVVASHTKTGAYLERVLFDFCGPYSALTRLCNMLNCVLRRAPQTLDDIFGFLRGYLANWIDHGREHKCLAFSKAIKDAYFGQEYSDLTPTILFTTRVHQSGNKSNHSEGDLFTISECEDRAVDTCGVYLESLSSSTYSIFSSYNKKQYLSWFLYSAETFYSLLDKLYKQCCGTCTSPGAKCHGTRCDKDCDVKKAYEAQNSEDAEAASKSLDGKITLKIARP</sequence>
<reference evidence="3 4" key="1">
    <citation type="journal article" date="2017" name="BMC Genomics">
        <title>Whole-genome assembly of Babesia ovata and comparative genomics between closely related pathogens.</title>
        <authorList>
            <person name="Yamagishi J."/>
            <person name="Asada M."/>
            <person name="Hakimi H."/>
            <person name="Tanaka T.Q."/>
            <person name="Sugimoto C."/>
            <person name="Kawazu S."/>
        </authorList>
    </citation>
    <scope>NUCLEOTIDE SEQUENCE [LARGE SCALE GENOMIC DNA]</scope>
    <source>
        <strain evidence="3 4">Miyake</strain>
    </source>
</reference>
<evidence type="ECO:0000313" key="4">
    <source>
        <dbReference type="Proteomes" id="UP000236319"/>
    </source>
</evidence>
<dbReference type="VEuPathDB" id="PiroplasmaDB:BOVATA_047120"/>
<keyword evidence="1" id="KW-0175">Coiled coil</keyword>
<feature type="compositionally biased region" description="Polar residues" evidence="2">
    <location>
        <begin position="3172"/>
        <end position="3182"/>
    </location>
</feature>
<dbReference type="EMBL" id="BDSA01000023">
    <property type="protein sequence ID" value="GBE63219.1"/>
    <property type="molecule type" value="Genomic_DNA"/>
</dbReference>
<feature type="compositionally biased region" description="Low complexity" evidence="2">
    <location>
        <begin position="1790"/>
        <end position="1800"/>
    </location>
</feature>
<comment type="caution">
    <text evidence="3">The sequence shown here is derived from an EMBL/GenBank/DDBJ whole genome shotgun (WGS) entry which is preliminary data.</text>
</comment>
<organism evidence="3 4">
    <name type="scientific">Babesia ovata</name>
    <dbReference type="NCBI Taxonomy" id="189622"/>
    <lineage>
        <taxon>Eukaryota</taxon>
        <taxon>Sar</taxon>
        <taxon>Alveolata</taxon>
        <taxon>Apicomplexa</taxon>
        <taxon>Aconoidasida</taxon>
        <taxon>Piroplasmida</taxon>
        <taxon>Babesiidae</taxon>
        <taxon>Babesia</taxon>
    </lineage>
</organism>
<evidence type="ECO:0000256" key="1">
    <source>
        <dbReference type="SAM" id="Coils"/>
    </source>
</evidence>
<dbReference type="GeneID" id="39876989"/>
<feature type="coiled-coil region" evidence="1">
    <location>
        <begin position="655"/>
        <end position="711"/>
    </location>
</feature>
<dbReference type="RefSeq" id="XP_028869462.1">
    <property type="nucleotide sequence ID" value="XM_029013629.1"/>
</dbReference>
<name>A0A2H6KJR7_9APIC</name>
<feature type="region of interest" description="Disordered" evidence="2">
    <location>
        <begin position="3172"/>
        <end position="3194"/>
    </location>
</feature>
<evidence type="ECO:0008006" key="5">
    <source>
        <dbReference type="Google" id="ProtNLM"/>
    </source>
</evidence>